<dbReference type="PROSITE" id="PS50808">
    <property type="entry name" value="ZF_BED"/>
    <property type="match status" value="1"/>
</dbReference>
<evidence type="ECO:0000256" key="2">
    <source>
        <dbReference type="ARBA" id="ARBA00022771"/>
    </source>
</evidence>
<dbReference type="AlphaFoldDB" id="U9TQC8"/>
<proteinExistence type="predicted"/>
<dbReference type="VEuPathDB" id="FungiDB:RhiirFUN_009879"/>
<dbReference type="Pfam" id="PF02892">
    <property type="entry name" value="zf-BED"/>
    <property type="match status" value="1"/>
</dbReference>
<keyword evidence="3" id="KW-0862">Zinc</keyword>
<feature type="domain" description="BED-type" evidence="5">
    <location>
        <begin position="14"/>
        <end position="68"/>
    </location>
</feature>
<dbReference type="InterPro" id="IPR003656">
    <property type="entry name" value="Znf_BED"/>
</dbReference>
<dbReference type="GO" id="GO:0003677">
    <property type="term" value="F:DNA binding"/>
    <property type="evidence" value="ECO:0007669"/>
    <property type="project" value="InterPro"/>
</dbReference>
<dbReference type="HOGENOM" id="CLU_076413_1_1_1"/>
<protein>
    <recommendedName>
        <fullName evidence="5">BED-type domain-containing protein</fullName>
    </recommendedName>
</protein>
<evidence type="ECO:0000259" key="5">
    <source>
        <dbReference type="PROSITE" id="PS50808"/>
    </source>
</evidence>
<organism evidence="6">
    <name type="scientific">Rhizophagus irregularis (strain DAOM 181602 / DAOM 197198 / MUCL 43194)</name>
    <name type="common">Arbuscular mycorrhizal fungus</name>
    <name type="synonym">Glomus intraradices</name>
    <dbReference type="NCBI Taxonomy" id="747089"/>
    <lineage>
        <taxon>Eukaryota</taxon>
        <taxon>Fungi</taxon>
        <taxon>Fungi incertae sedis</taxon>
        <taxon>Mucoromycota</taxon>
        <taxon>Glomeromycotina</taxon>
        <taxon>Glomeromycetes</taxon>
        <taxon>Glomerales</taxon>
        <taxon>Glomeraceae</taxon>
        <taxon>Rhizophagus</taxon>
    </lineage>
</organism>
<dbReference type="EMBL" id="KI287868">
    <property type="protein sequence ID" value="ESA09642.1"/>
    <property type="molecule type" value="Genomic_DNA"/>
</dbReference>
<keyword evidence="2 4" id="KW-0863">Zinc-finger</keyword>
<dbReference type="GO" id="GO:0008270">
    <property type="term" value="F:zinc ion binding"/>
    <property type="evidence" value="ECO:0007669"/>
    <property type="project" value="UniProtKB-KW"/>
</dbReference>
<accession>U9TQC8</accession>
<keyword evidence="1" id="KW-0479">Metal-binding</keyword>
<gene>
    <name evidence="6" type="ORF">GLOINDRAFT_30304</name>
</gene>
<evidence type="ECO:0000256" key="4">
    <source>
        <dbReference type="PROSITE-ProRule" id="PRU00027"/>
    </source>
</evidence>
<name>U9TQC8_RHIID</name>
<evidence type="ECO:0000256" key="3">
    <source>
        <dbReference type="ARBA" id="ARBA00022833"/>
    </source>
</evidence>
<reference evidence="6" key="1">
    <citation type="submission" date="2013-07" db="EMBL/GenBank/DDBJ databases">
        <title>The genome of an arbuscular mycorrhizal fungus provides insights into the evolution of the oldest plant symbiosis.</title>
        <authorList>
            <consortium name="DOE Joint Genome Institute"/>
            <person name="Tisserant E."/>
            <person name="Malbreil M."/>
            <person name="Kuo A."/>
            <person name="Kohler A."/>
            <person name="Symeonidi A."/>
            <person name="Balestrini R."/>
            <person name="Charron P."/>
            <person name="Duensing N."/>
            <person name="Frei-dit-Frey N."/>
            <person name="Gianinazzi-Pearson V."/>
            <person name="Gilbert B."/>
            <person name="Handa Y."/>
            <person name="Hijri M."/>
            <person name="Kaul R."/>
            <person name="Kawaguchi M."/>
            <person name="Krajinski F."/>
            <person name="Lammers P."/>
            <person name="Lapierre D."/>
            <person name="Masclaux F.G."/>
            <person name="Murat C."/>
            <person name="Morin E."/>
            <person name="Ndikumana S."/>
            <person name="Pagni M."/>
            <person name="Petitpierre D."/>
            <person name="Requena N."/>
            <person name="Rosikiewicz P."/>
            <person name="Riley R."/>
            <person name="Saito K."/>
            <person name="San Clemente H."/>
            <person name="Shapiro H."/>
            <person name="van Tuinen D."/>
            <person name="Becard G."/>
            <person name="Bonfante P."/>
            <person name="Paszkowski U."/>
            <person name="Shachar-Hill Y."/>
            <person name="Young J.P."/>
            <person name="Sanders I.R."/>
            <person name="Henrissat B."/>
            <person name="Rensing S.A."/>
            <person name="Grigoriev I.V."/>
            <person name="Corradi N."/>
            <person name="Roux C."/>
            <person name="Martin F."/>
        </authorList>
    </citation>
    <scope>NUCLEOTIDE SEQUENCE</scope>
    <source>
        <strain evidence="6">DAOM 197198</strain>
    </source>
</reference>
<sequence>MDLPFELKLLKKGRPKDDVWQYYLKGECDLQGHASAVCTYCNIKCSRGETSLLKGHLANHCMKAPGNVIRMYQPTSKGKSDIIDKALMRFFICCGVSFRIVKSPFFLDFLQELNSVYNPPSRDILTNRLFEEELGYVNSKVLRELEATKNLTLGI</sequence>
<evidence type="ECO:0000256" key="1">
    <source>
        <dbReference type="ARBA" id="ARBA00022723"/>
    </source>
</evidence>
<evidence type="ECO:0000313" key="6">
    <source>
        <dbReference type="EMBL" id="ESA09642.1"/>
    </source>
</evidence>